<dbReference type="EMBL" id="CP063373">
    <property type="protein sequence ID" value="QOV38637.1"/>
    <property type="molecule type" value="Genomic_DNA"/>
</dbReference>
<name>A0A7M2SQJ0_9ACTN</name>
<protein>
    <submittedName>
        <fullName evidence="1">Uncharacterized protein</fullName>
    </submittedName>
</protein>
<evidence type="ECO:0000313" key="2">
    <source>
        <dbReference type="Proteomes" id="UP000594205"/>
    </source>
</evidence>
<organism evidence="1 2">
    <name type="scientific">Streptomyces ferrugineus</name>
    <dbReference type="NCBI Taxonomy" id="1413221"/>
    <lineage>
        <taxon>Bacteria</taxon>
        <taxon>Bacillati</taxon>
        <taxon>Actinomycetota</taxon>
        <taxon>Actinomycetes</taxon>
        <taxon>Kitasatosporales</taxon>
        <taxon>Streptomycetaceae</taxon>
        <taxon>Streptomyces</taxon>
    </lineage>
</organism>
<dbReference type="AlphaFoldDB" id="A0A7M2SQJ0"/>
<sequence length="153" mass="16596">MALPNFAQRYEAGDVWLADCSIRPDLIRAAWEKEALAPIASGGHWLAAEARLATGYPVVARIRAEQRGPVLADPASDKLWWLVPLNAAEELAGVRHLTVRPTAWLLRCPPTGWHLEGRMWIVRPDGSGQLTDPAVLAAAFGPGGYRLPAEATS</sequence>
<proteinExistence type="predicted"/>
<gene>
    <name evidence="1" type="ORF">IM697_09795</name>
</gene>
<accession>A0A7M2SQJ0</accession>
<evidence type="ECO:0000313" key="1">
    <source>
        <dbReference type="EMBL" id="QOV38637.1"/>
    </source>
</evidence>
<keyword evidence="2" id="KW-1185">Reference proteome</keyword>
<dbReference type="Proteomes" id="UP000594205">
    <property type="component" value="Chromosome"/>
</dbReference>
<reference evidence="1 2" key="1">
    <citation type="submission" date="2020-10" db="EMBL/GenBank/DDBJ databases">
        <title>Streptomyces ferrugineus complate genome analysis.</title>
        <authorList>
            <person name="Anwar N."/>
        </authorList>
    </citation>
    <scope>NUCLEOTIDE SEQUENCE [LARGE SCALE GENOMIC DNA]</scope>
    <source>
        <strain evidence="1 2">CCTCC AA2014009</strain>
    </source>
</reference>
<dbReference type="RefSeq" id="WP_194046621.1">
    <property type="nucleotide sequence ID" value="NZ_CP063373.1"/>
</dbReference>
<dbReference type="KEGG" id="sfeu:IM697_09795"/>